<comment type="pathway">
    <text evidence="1 8">tRNA modification; tRNA-queuosine biosynthesis.</text>
</comment>
<dbReference type="InterPro" id="IPR050076">
    <property type="entry name" value="ArchSynthase1/Queuine_TRR"/>
</dbReference>
<keyword evidence="6 8" id="KW-0671">Queuosine biosynthesis</keyword>
<dbReference type="OrthoDB" id="9805417at2"/>
<feature type="active site" description="Nucleophile" evidence="8">
    <location>
        <position position="267"/>
    </location>
</feature>
<dbReference type="SUPFAM" id="SSF51713">
    <property type="entry name" value="tRNA-guanine transglycosylase"/>
    <property type="match status" value="1"/>
</dbReference>
<dbReference type="NCBIfam" id="TIGR00449">
    <property type="entry name" value="tgt_general"/>
    <property type="match status" value="1"/>
</dbReference>
<dbReference type="GO" id="GO:0005829">
    <property type="term" value="C:cytosol"/>
    <property type="evidence" value="ECO:0007669"/>
    <property type="project" value="TreeGrafter"/>
</dbReference>
<dbReference type="RefSeq" id="WP_126331486.1">
    <property type="nucleotide sequence ID" value="NZ_LR134343.1"/>
</dbReference>
<proteinExistence type="inferred from homology"/>
<comment type="similarity">
    <text evidence="8">Belongs to the queuine tRNA-ribosyltransferase family.</text>
</comment>
<feature type="region of interest" description="RNA binding" evidence="8">
    <location>
        <begin position="248"/>
        <end position="254"/>
    </location>
</feature>
<feature type="binding site" evidence="8">
    <location>
        <position position="312"/>
    </location>
    <ligand>
        <name>Zn(2+)</name>
        <dbReference type="ChEBI" id="CHEBI:29105"/>
    </ligand>
</feature>
<dbReference type="InterPro" id="IPR002616">
    <property type="entry name" value="tRNA_ribo_trans-like"/>
</dbReference>
<comment type="catalytic activity">
    <reaction evidence="7 8">
        <text>7-aminomethyl-7-carbaguanine + guanosine(34) in tRNA = 7-aminomethyl-7-carbaguanosine(34) in tRNA + guanine</text>
        <dbReference type="Rhea" id="RHEA:24104"/>
        <dbReference type="Rhea" id="RHEA-COMP:10341"/>
        <dbReference type="Rhea" id="RHEA-COMP:10342"/>
        <dbReference type="ChEBI" id="CHEBI:16235"/>
        <dbReference type="ChEBI" id="CHEBI:58703"/>
        <dbReference type="ChEBI" id="CHEBI:74269"/>
        <dbReference type="ChEBI" id="CHEBI:82833"/>
        <dbReference type="EC" id="2.4.2.29"/>
    </reaction>
</comment>
<dbReference type="EMBL" id="LR134343">
    <property type="protein sequence ID" value="VEG13875.1"/>
    <property type="molecule type" value="Genomic_DNA"/>
</dbReference>
<evidence type="ECO:0000313" key="10">
    <source>
        <dbReference type="EMBL" id="VEG13875.1"/>
    </source>
</evidence>
<accession>A0A448GYM2</accession>
<dbReference type="Proteomes" id="UP000274100">
    <property type="component" value="Chromosome"/>
</dbReference>
<feature type="region of interest" description="RNA binding; important for wobble base 34 recognition" evidence="8">
    <location>
        <begin position="272"/>
        <end position="276"/>
    </location>
</feature>
<evidence type="ECO:0000256" key="1">
    <source>
        <dbReference type="ARBA" id="ARBA00004691"/>
    </source>
</evidence>
<dbReference type="GO" id="GO:0046872">
    <property type="term" value="F:metal ion binding"/>
    <property type="evidence" value="ECO:0007669"/>
    <property type="project" value="UniProtKB-KW"/>
</dbReference>
<dbReference type="Pfam" id="PF01702">
    <property type="entry name" value="TGT"/>
    <property type="match status" value="1"/>
</dbReference>
<name>A0A448GYM2_9GAMM</name>
<evidence type="ECO:0000256" key="6">
    <source>
        <dbReference type="ARBA" id="ARBA00022785"/>
    </source>
</evidence>
<feature type="binding site" evidence="8">
    <location>
        <position position="310"/>
    </location>
    <ligand>
        <name>Zn(2+)</name>
        <dbReference type="ChEBI" id="CHEBI:29105"/>
    </ligand>
</feature>
<protein>
    <recommendedName>
        <fullName evidence="8">Queuine tRNA-ribosyltransferase</fullName>
        <ecNumber evidence="8">2.4.2.29</ecNumber>
    </recommendedName>
    <alternativeName>
        <fullName evidence="8">Guanine insertion enzyme</fullName>
    </alternativeName>
    <alternativeName>
        <fullName evidence="8">tRNA-guanine transglycosylase</fullName>
    </alternativeName>
</protein>
<dbReference type="EC" id="2.4.2.29" evidence="8"/>
<feature type="binding site" evidence="8">
    <location>
        <position position="341"/>
    </location>
    <ligand>
        <name>Zn(2+)</name>
        <dbReference type="ChEBI" id="CHEBI:29105"/>
    </ligand>
</feature>
<comment type="subunit">
    <text evidence="8">Homodimer. Within each dimer, one monomer is responsible for RNA recognition and catalysis, while the other monomer binds to the replacement base PreQ1.</text>
</comment>
<comment type="function">
    <text evidence="8">Catalyzes the base-exchange of a guanine (G) residue with the queuine precursor 7-aminomethyl-7-deazaguanine (PreQ1) at position 34 (anticodon wobble position) in tRNAs with GU(N) anticodons (tRNA-Asp, -Asn, -His and -Tyr). Catalysis occurs through a double-displacement mechanism. The nucleophile active site attacks the C1' of nucleotide 34 to detach the guanine base from the RNA, forming a covalent enzyme-RNA intermediate. The proton acceptor active site deprotonates the incoming PreQ1, allowing a nucleophilic attack on the C1' of the ribose to form the product. After dissociation, two additional enzymatic reactions on the tRNA convert PreQ1 to queuine (Q), resulting in the hypermodified nucleoside queuosine (7-(((4,5-cis-dihydroxy-2-cyclopenten-1-yl)amino)methyl)-7-deazaguanosine).</text>
</comment>
<sequence>MKFTLHNVDGGNNHARRGTVSLAHGQVQTPAFMPVGTYGTVKGMLPRDIEGIGADIILGNTFHLWLRPGMEVIREFGGLHNFAQWHKPILTDSGGFQVFSLGAMRKISEEGVAFRSPVDGAKVFLSPETSMQIQKDLNSDIVMQFDECTPYPATHEAAKASLELSLRWGQRCLDEHQRLGNKNALFGIIQGSMYQDLRMQSLEGLLAMPFDGYAIGGLSVGEPKEEMIQVLNYLPNAMPSDKPRYLMGVGKPADIVEAVRRGVDMFDCVMPTRNARNGHYFVTGDASNKGVVRIKNSQYRTDTAPLDSQCDCYTCQNFSRAYLYHLHKCKEMLSAQLATIHNLRYYQRLMAQIRTAIEQQQFDKFLSEFYGNWGMAVPEFDK</sequence>
<keyword evidence="4 8" id="KW-0819">tRNA processing</keyword>
<dbReference type="InterPro" id="IPR036511">
    <property type="entry name" value="TGT-like_sf"/>
</dbReference>
<dbReference type="UniPathway" id="UPA00392"/>
<feature type="binding site" evidence="8">
    <location>
        <position position="315"/>
    </location>
    <ligand>
        <name>Zn(2+)</name>
        <dbReference type="ChEBI" id="CHEBI:29105"/>
    </ligand>
</feature>
<organism evidence="10 11">
    <name type="scientific">Moraxella cuniculi</name>
    <dbReference type="NCBI Taxonomy" id="34061"/>
    <lineage>
        <taxon>Bacteria</taxon>
        <taxon>Pseudomonadati</taxon>
        <taxon>Pseudomonadota</taxon>
        <taxon>Gammaproteobacteria</taxon>
        <taxon>Moraxellales</taxon>
        <taxon>Moraxellaceae</taxon>
        <taxon>Moraxella</taxon>
    </lineage>
</organism>
<feature type="domain" description="tRNA-guanine(15) transglycosylase-like" evidence="9">
    <location>
        <begin position="14"/>
        <end position="373"/>
    </location>
</feature>
<keyword evidence="2 8" id="KW-0328">Glycosyltransferase</keyword>
<feature type="binding site" evidence="8">
    <location>
        <begin position="92"/>
        <end position="96"/>
    </location>
    <ligand>
        <name>substrate</name>
    </ligand>
</feature>
<evidence type="ECO:0000256" key="3">
    <source>
        <dbReference type="ARBA" id="ARBA00022679"/>
    </source>
</evidence>
<dbReference type="PANTHER" id="PTHR46499">
    <property type="entry name" value="QUEUINE TRNA-RIBOSYLTRANSFERASE"/>
    <property type="match status" value="1"/>
</dbReference>
<dbReference type="HAMAP" id="MF_00168">
    <property type="entry name" value="Q_tRNA_Tgt"/>
    <property type="match status" value="1"/>
</dbReference>
<keyword evidence="8" id="KW-0862">Zinc</keyword>
<feature type="binding site" evidence="8">
    <location>
        <position position="190"/>
    </location>
    <ligand>
        <name>substrate</name>
    </ligand>
</feature>
<keyword evidence="3 8" id="KW-0808">Transferase</keyword>
<dbReference type="GO" id="GO:0008616">
    <property type="term" value="P:tRNA queuosine(34) biosynthetic process"/>
    <property type="evidence" value="ECO:0007669"/>
    <property type="project" value="UniProtKB-UniRule"/>
</dbReference>
<dbReference type="InterPro" id="IPR004803">
    <property type="entry name" value="TGT"/>
</dbReference>
<dbReference type="NCBIfam" id="TIGR00430">
    <property type="entry name" value="Q_tRNA_tgt"/>
    <property type="match status" value="1"/>
</dbReference>
<feature type="active site" description="Proton acceptor" evidence="8">
    <location>
        <position position="92"/>
    </location>
</feature>
<evidence type="ECO:0000256" key="5">
    <source>
        <dbReference type="ARBA" id="ARBA00022723"/>
    </source>
</evidence>
<evidence type="ECO:0000256" key="8">
    <source>
        <dbReference type="HAMAP-Rule" id="MF_00168"/>
    </source>
</evidence>
<gene>
    <name evidence="8 10" type="primary">tgt</name>
    <name evidence="10" type="ORF">NCTC10297_01849</name>
</gene>
<reference evidence="10 11" key="1">
    <citation type="submission" date="2018-12" db="EMBL/GenBank/DDBJ databases">
        <authorList>
            <consortium name="Pathogen Informatics"/>
        </authorList>
    </citation>
    <scope>NUCLEOTIDE SEQUENCE [LARGE SCALE GENOMIC DNA]</scope>
    <source>
        <strain evidence="10 11">NCTC10297</strain>
    </source>
</reference>
<evidence type="ECO:0000313" key="11">
    <source>
        <dbReference type="Proteomes" id="UP000274100"/>
    </source>
</evidence>
<keyword evidence="5 8" id="KW-0479">Metal-binding</keyword>
<evidence type="ECO:0000256" key="4">
    <source>
        <dbReference type="ARBA" id="ARBA00022694"/>
    </source>
</evidence>
<dbReference type="FunFam" id="3.20.20.105:FF:000001">
    <property type="entry name" value="Queuine tRNA-ribosyltransferase"/>
    <property type="match status" value="1"/>
</dbReference>
<evidence type="ECO:0000256" key="7">
    <source>
        <dbReference type="ARBA" id="ARBA00050112"/>
    </source>
</evidence>
<dbReference type="Gene3D" id="3.20.20.105">
    <property type="entry name" value="Queuine tRNA-ribosyltransferase-like"/>
    <property type="match status" value="1"/>
</dbReference>
<dbReference type="AlphaFoldDB" id="A0A448GYM2"/>
<dbReference type="PANTHER" id="PTHR46499:SF1">
    <property type="entry name" value="QUEUINE TRNA-RIBOSYLTRANSFERASE"/>
    <property type="match status" value="1"/>
</dbReference>
<comment type="cofactor">
    <cofactor evidence="8">
        <name>Zn(2+)</name>
        <dbReference type="ChEBI" id="CHEBI:29105"/>
    </cofactor>
    <text evidence="8">Binds 1 zinc ion per subunit.</text>
</comment>
<evidence type="ECO:0000259" key="9">
    <source>
        <dbReference type="Pfam" id="PF01702"/>
    </source>
</evidence>
<feature type="binding site" evidence="8">
    <location>
        <position position="217"/>
    </location>
    <ligand>
        <name>substrate</name>
    </ligand>
</feature>
<feature type="binding site" evidence="8">
    <location>
        <position position="146"/>
    </location>
    <ligand>
        <name>substrate</name>
    </ligand>
</feature>
<dbReference type="KEGG" id="mcun:NCTC10297_01849"/>
<dbReference type="GO" id="GO:0008479">
    <property type="term" value="F:tRNA-guanosine(34) queuine transglycosylase activity"/>
    <property type="evidence" value="ECO:0007669"/>
    <property type="project" value="UniProtKB-UniRule"/>
</dbReference>
<evidence type="ECO:0000256" key="2">
    <source>
        <dbReference type="ARBA" id="ARBA00022676"/>
    </source>
</evidence>